<keyword evidence="7" id="KW-1185">Reference proteome</keyword>
<dbReference type="OrthoDB" id="1075473at2"/>
<name>A0A1D8P5S2_9FLAO</name>
<dbReference type="InterPro" id="IPR008969">
    <property type="entry name" value="CarboxyPept-like_regulatory"/>
</dbReference>
<keyword evidence="6" id="KW-0675">Receptor</keyword>
<evidence type="ECO:0000256" key="1">
    <source>
        <dbReference type="ARBA" id="ARBA00004442"/>
    </source>
</evidence>
<keyword evidence="2" id="KW-0472">Membrane</keyword>
<feature type="domain" description="TonB-dependent receptor-like beta-barrel" evidence="5">
    <location>
        <begin position="293"/>
        <end position="663"/>
    </location>
</feature>
<dbReference type="SUPFAM" id="SSF56935">
    <property type="entry name" value="Porins"/>
    <property type="match status" value="1"/>
</dbReference>
<dbReference type="Pfam" id="PF00593">
    <property type="entry name" value="TonB_dep_Rec_b-barrel"/>
    <property type="match status" value="1"/>
</dbReference>
<feature type="chain" id="PRO_5009110883" evidence="4">
    <location>
        <begin position="20"/>
        <end position="718"/>
    </location>
</feature>
<comment type="subcellular location">
    <subcellularLocation>
        <location evidence="1">Cell outer membrane</location>
    </subcellularLocation>
</comment>
<evidence type="ECO:0000313" key="6">
    <source>
        <dbReference type="EMBL" id="AOW19897.1"/>
    </source>
</evidence>
<dbReference type="AlphaFoldDB" id="A0A1D8P5S2"/>
<proteinExistence type="predicted"/>
<sequence>MKKNILTIMFCLGALFGFSQTIVNGKVIGQNGDAIMGANVYLDGTYDGTTTDENGEFSFKTKESGTQKLTVSFMSYETKSLVQDVTTMNSLIIKLKDDVNNLDAVVLSAGTFKAGDNSKVTALKPLDVVTTASALGDPIAAFQTLPGTSTVAEDGRLFVRGGEADETQIFIDDIRVFTPYSATANNTPTRGRYSPFLFDGMTFSTGGYSAEYGQALSSVLLLNTINEPDQEKTDIGIMSVGASIGNTQKWDKNSLSINASYINLSPYNGLFPDRNEWIKPYETFAGEAVYRKKYDNGILKLYSAFDASNFELIQEDINYDDGVHFKLKNNNLYFNGSYRGVLNDNWSIFSGLSYTYAKNKIGIIDSDIDDTENSIHAKLKFKRNFSSRFKLNFGAEYFTTDFQEDYSDLNFSNEKYGFNNDISAIYTEADIFFSKKMAVKSGIRLEYSELFDELKVAPRVSLAYKTSDNSQVSLAYGDFYQAPTNEILKFSQDLKSQNTSHYILNYQYNNEGKIFRAETYYKKYNNLVKYDTDFVSFDSNITSNGNGYSTGLDLFWRDNKTIKNLDYWLSYSYLDTKRDYKNYENKAQPNFVNKHNFSVVGKYWVEDWKSQVGISYTFASGRPYTNPNNEGFLNQKTKPYNSLSVNWAYLISQQKILYFSINNALGFKNVNGYQYTNTPNMDGNFDSRVLRPAADRFFFIGFFWTISEKGTDNQLNNL</sequence>
<dbReference type="Pfam" id="PF13715">
    <property type="entry name" value="CarbopepD_reg_2"/>
    <property type="match status" value="1"/>
</dbReference>
<dbReference type="Gene3D" id="2.60.40.1120">
    <property type="entry name" value="Carboxypeptidase-like, regulatory domain"/>
    <property type="match status" value="1"/>
</dbReference>
<dbReference type="SUPFAM" id="SSF49464">
    <property type="entry name" value="Carboxypeptidase regulatory domain-like"/>
    <property type="match status" value="1"/>
</dbReference>
<dbReference type="STRING" id="1850246.LPB138_04020"/>
<dbReference type="InterPro" id="IPR036942">
    <property type="entry name" value="Beta-barrel_TonB_sf"/>
</dbReference>
<gene>
    <name evidence="6" type="ORF">LPB138_04020</name>
</gene>
<protein>
    <submittedName>
        <fullName evidence="6">TonB-dependent receptor</fullName>
    </submittedName>
</protein>
<dbReference type="EMBL" id="CP017478">
    <property type="protein sequence ID" value="AOW19897.1"/>
    <property type="molecule type" value="Genomic_DNA"/>
</dbReference>
<keyword evidence="3" id="KW-0998">Cell outer membrane</keyword>
<reference evidence="6 7" key="1">
    <citation type="submission" date="2016-10" db="EMBL/GenBank/DDBJ databases">
        <title>Lutibacter sp. LPB0138, isolated from marine gastropod.</title>
        <authorList>
            <person name="Kim E."/>
            <person name="Yi H."/>
        </authorList>
    </citation>
    <scope>NUCLEOTIDE SEQUENCE [LARGE SCALE GENOMIC DNA]</scope>
    <source>
        <strain evidence="6 7">LPB0138</strain>
    </source>
</reference>
<evidence type="ECO:0000256" key="4">
    <source>
        <dbReference type="SAM" id="SignalP"/>
    </source>
</evidence>
<keyword evidence="4" id="KW-0732">Signal</keyword>
<dbReference type="InterPro" id="IPR000531">
    <property type="entry name" value="Beta-barrel_TonB"/>
</dbReference>
<dbReference type="KEGG" id="lul:LPB138_04020"/>
<evidence type="ECO:0000313" key="7">
    <source>
        <dbReference type="Proteomes" id="UP000176050"/>
    </source>
</evidence>
<dbReference type="Proteomes" id="UP000176050">
    <property type="component" value="Chromosome"/>
</dbReference>
<dbReference type="Gene3D" id="2.40.170.20">
    <property type="entry name" value="TonB-dependent receptor, beta-barrel domain"/>
    <property type="match status" value="1"/>
</dbReference>
<evidence type="ECO:0000256" key="3">
    <source>
        <dbReference type="ARBA" id="ARBA00023237"/>
    </source>
</evidence>
<dbReference type="RefSeq" id="WP_070236036.1">
    <property type="nucleotide sequence ID" value="NZ_CP017478.1"/>
</dbReference>
<evidence type="ECO:0000259" key="5">
    <source>
        <dbReference type="Pfam" id="PF00593"/>
    </source>
</evidence>
<accession>A0A1D8P5S2</accession>
<feature type="signal peptide" evidence="4">
    <location>
        <begin position="1"/>
        <end position="19"/>
    </location>
</feature>
<organism evidence="6 7">
    <name type="scientific">Urechidicola croceus</name>
    <dbReference type="NCBI Taxonomy" id="1850246"/>
    <lineage>
        <taxon>Bacteria</taxon>
        <taxon>Pseudomonadati</taxon>
        <taxon>Bacteroidota</taxon>
        <taxon>Flavobacteriia</taxon>
        <taxon>Flavobacteriales</taxon>
        <taxon>Flavobacteriaceae</taxon>
        <taxon>Urechidicola</taxon>
    </lineage>
</organism>
<dbReference type="GO" id="GO:0009279">
    <property type="term" value="C:cell outer membrane"/>
    <property type="evidence" value="ECO:0007669"/>
    <property type="project" value="UniProtKB-SubCell"/>
</dbReference>
<evidence type="ECO:0000256" key="2">
    <source>
        <dbReference type="ARBA" id="ARBA00023136"/>
    </source>
</evidence>